<dbReference type="EMBL" id="JAEPRC010000847">
    <property type="protein sequence ID" value="KAG2191249.1"/>
    <property type="molecule type" value="Genomic_DNA"/>
</dbReference>
<protein>
    <submittedName>
        <fullName evidence="1">Uncharacterized protein</fullName>
    </submittedName>
</protein>
<proteinExistence type="predicted"/>
<dbReference type="OrthoDB" id="2285535at2759"/>
<keyword evidence="2" id="KW-1185">Reference proteome</keyword>
<reference evidence="1" key="1">
    <citation type="submission" date="2020-12" db="EMBL/GenBank/DDBJ databases">
        <title>Metabolic potential, ecology and presence of endohyphal bacteria is reflected in genomic diversity of Mucoromycotina.</title>
        <authorList>
            <person name="Muszewska A."/>
            <person name="Okrasinska A."/>
            <person name="Steczkiewicz K."/>
            <person name="Drgas O."/>
            <person name="Orlowska M."/>
            <person name="Perlinska-Lenart U."/>
            <person name="Aleksandrzak-Piekarczyk T."/>
            <person name="Szatraj K."/>
            <person name="Zielenkiewicz U."/>
            <person name="Pilsyk S."/>
            <person name="Malc E."/>
            <person name="Mieczkowski P."/>
            <person name="Kruszewska J.S."/>
            <person name="Biernat P."/>
            <person name="Pawlowska J."/>
        </authorList>
    </citation>
    <scope>NUCLEOTIDE SEQUENCE</scope>
    <source>
        <strain evidence="1">CBS 226.32</strain>
    </source>
</reference>
<gene>
    <name evidence="1" type="ORF">INT46_011508</name>
</gene>
<dbReference type="Proteomes" id="UP000650833">
    <property type="component" value="Unassembled WGS sequence"/>
</dbReference>
<name>A0A8H7QEA8_9FUNG</name>
<dbReference type="AlphaFoldDB" id="A0A8H7QEA8"/>
<evidence type="ECO:0000313" key="1">
    <source>
        <dbReference type="EMBL" id="KAG2191249.1"/>
    </source>
</evidence>
<accession>A0A8H7QEA8</accession>
<sequence>MNQNLGTGFQSFTRKVPFDTCVKERYRSVLKDRILSASEDVRQLLFRAQMFVNYFIILHSNENISGCNYRQFFWYSICQLVNNRRVKNSNVIPPGMLDDRNNFNQCGVTCVLWRALKKREKEGDLLVVTIDEFMTSKLCNICYKGSLKKVDGVKGYSVLGCQNFNMEW</sequence>
<organism evidence="1 2">
    <name type="scientific">Mucor plumbeus</name>
    <dbReference type="NCBI Taxonomy" id="97098"/>
    <lineage>
        <taxon>Eukaryota</taxon>
        <taxon>Fungi</taxon>
        <taxon>Fungi incertae sedis</taxon>
        <taxon>Mucoromycota</taxon>
        <taxon>Mucoromycotina</taxon>
        <taxon>Mucoromycetes</taxon>
        <taxon>Mucorales</taxon>
        <taxon>Mucorineae</taxon>
        <taxon>Mucoraceae</taxon>
        <taxon>Mucor</taxon>
    </lineage>
</organism>
<evidence type="ECO:0000313" key="2">
    <source>
        <dbReference type="Proteomes" id="UP000650833"/>
    </source>
</evidence>
<comment type="caution">
    <text evidence="1">The sequence shown here is derived from an EMBL/GenBank/DDBJ whole genome shotgun (WGS) entry which is preliminary data.</text>
</comment>